<evidence type="ECO:0000259" key="3">
    <source>
        <dbReference type="PROSITE" id="PS50110"/>
    </source>
</evidence>
<keyword evidence="5" id="KW-1185">Reference proteome</keyword>
<dbReference type="Gene3D" id="3.40.50.2300">
    <property type="match status" value="1"/>
</dbReference>
<dbReference type="SUPFAM" id="SSF52172">
    <property type="entry name" value="CheY-like"/>
    <property type="match status" value="1"/>
</dbReference>
<protein>
    <recommendedName>
        <fullName evidence="3">Response regulatory domain-containing protein</fullName>
    </recommendedName>
</protein>
<reference evidence="4 5" key="1">
    <citation type="submission" date="2022-11" db="EMBL/GenBank/DDBJ databases">
        <title>Haliovirga abyssi gen. nov., sp. nov., a mesophilic fermentative bacterium isolated from the Iheya North hydrothermal field and the proposal of Haliovirgaceae fam. nov.</title>
        <authorList>
            <person name="Miyazaki U."/>
            <person name="Tame A."/>
            <person name="Miyazaki J."/>
            <person name="Takai K."/>
            <person name="Sawayama S."/>
            <person name="Kitajima M."/>
            <person name="Okamoto A."/>
            <person name="Nakagawa S."/>
        </authorList>
    </citation>
    <scope>NUCLEOTIDE SEQUENCE [LARGE SCALE GENOMIC DNA]</scope>
    <source>
        <strain evidence="4 5">IC12</strain>
    </source>
</reference>
<feature type="modified residue" description="4-aspartylphosphate" evidence="2">
    <location>
        <position position="53"/>
    </location>
</feature>
<dbReference type="Pfam" id="PF00072">
    <property type="entry name" value="Response_reg"/>
    <property type="match status" value="1"/>
</dbReference>
<feature type="domain" description="Response regulatory" evidence="3">
    <location>
        <begin position="4"/>
        <end position="120"/>
    </location>
</feature>
<dbReference type="PANTHER" id="PTHR44591:SF3">
    <property type="entry name" value="RESPONSE REGULATORY DOMAIN-CONTAINING PROTEIN"/>
    <property type="match status" value="1"/>
</dbReference>
<dbReference type="Proteomes" id="UP001321582">
    <property type="component" value="Chromosome"/>
</dbReference>
<dbReference type="PANTHER" id="PTHR44591">
    <property type="entry name" value="STRESS RESPONSE REGULATOR PROTEIN 1"/>
    <property type="match status" value="1"/>
</dbReference>
<keyword evidence="1 2" id="KW-0597">Phosphoprotein</keyword>
<dbReference type="SMART" id="SM00448">
    <property type="entry name" value="REC"/>
    <property type="match status" value="1"/>
</dbReference>
<evidence type="ECO:0000313" key="5">
    <source>
        <dbReference type="Proteomes" id="UP001321582"/>
    </source>
</evidence>
<evidence type="ECO:0000256" key="2">
    <source>
        <dbReference type="PROSITE-ProRule" id="PRU00169"/>
    </source>
</evidence>
<gene>
    <name evidence="4" type="ORF">HLVA_08430</name>
</gene>
<dbReference type="InterPro" id="IPR001789">
    <property type="entry name" value="Sig_transdc_resp-reg_receiver"/>
</dbReference>
<dbReference type="AlphaFoldDB" id="A0AAU9DT40"/>
<proteinExistence type="predicted"/>
<dbReference type="KEGG" id="haby:HLVA_08430"/>
<dbReference type="InterPro" id="IPR050595">
    <property type="entry name" value="Bact_response_regulator"/>
</dbReference>
<sequence>MNEKILVVDDEPYIRKILKYTLDKSGYMVEECEDVYEAEELLKSKNYDLILTDLMMPIKSGLDLVRFVRSELKLDKQKIIILSAKGMENDIKLAKELEVSYYIMKPFEVGRIIKKIRMVLDGEI</sequence>
<evidence type="ECO:0000313" key="4">
    <source>
        <dbReference type="EMBL" id="BDU50274.1"/>
    </source>
</evidence>
<accession>A0AAU9DT40</accession>
<organism evidence="4 5">
    <name type="scientific">Haliovirga abyssi</name>
    <dbReference type="NCBI Taxonomy" id="2996794"/>
    <lineage>
        <taxon>Bacteria</taxon>
        <taxon>Fusobacteriati</taxon>
        <taxon>Fusobacteriota</taxon>
        <taxon>Fusobacteriia</taxon>
        <taxon>Fusobacteriales</taxon>
        <taxon>Haliovirgaceae</taxon>
        <taxon>Haliovirga</taxon>
    </lineage>
</organism>
<evidence type="ECO:0000256" key="1">
    <source>
        <dbReference type="ARBA" id="ARBA00022553"/>
    </source>
</evidence>
<dbReference type="GO" id="GO:0000160">
    <property type="term" value="P:phosphorelay signal transduction system"/>
    <property type="evidence" value="ECO:0007669"/>
    <property type="project" value="InterPro"/>
</dbReference>
<dbReference type="EMBL" id="AP027059">
    <property type="protein sequence ID" value="BDU50274.1"/>
    <property type="molecule type" value="Genomic_DNA"/>
</dbReference>
<dbReference type="InterPro" id="IPR011006">
    <property type="entry name" value="CheY-like_superfamily"/>
</dbReference>
<dbReference type="RefSeq" id="WP_307905206.1">
    <property type="nucleotide sequence ID" value="NZ_AP027059.1"/>
</dbReference>
<dbReference type="PROSITE" id="PS50110">
    <property type="entry name" value="RESPONSE_REGULATORY"/>
    <property type="match status" value="1"/>
</dbReference>
<name>A0AAU9DT40_9FUSO</name>